<accession>A0A7S2PL89</accession>
<feature type="repeat" description="TPR" evidence="5">
    <location>
        <begin position="8"/>
        <end position="41"/>
    </location>
</feature>
<dbReference type="Pfam" id="PF00226">
    <property type="entry name" value="DnaJ"/>
    <property type="match status" value="1"/>
</dbReference>
<evidence type="ECO:0000256" key="1">
    <source>
        <dbReference type="ARBA" id="ARBA00004167"/>
    </source>
</evidence>
<evidence type="ECO:0000256" key="3">
    <source>
        <dbReference type="ARBA" id="ARBA00022989"/>
    </source>
</evidence>
<dbReference type="PANTHER" id="PTHR43908:SF3">
    <property type="entry name" value="AT29763P-RELATED"/>
    <property type="match status" value="1"/>
</dbReference>
<dbReference type="InterPro" id="IPR001623">
    <property type="entry name" value="DnaJ_domain"/>
</dbReference>
<dbReference type="InterPro" id="IPR051100">
    <property type="entry name" value="DnaJ_subfamily_B/C"/>
</dbReference>
<dbReference type="GO" id="GO:0071218">
    <property type="term" value="P:cellular response to misfolded protein"/>
    <property type="evidence" value="ECO:0007669"/>
    <property type="project" value="TreeGrafter"/>
</dbReference>
<dbReference type="Gene3D" id="1.10.287.110">
    <property type="entry name" value="DnaJ domain"/>
    <property type="match status" value="1"/>
</dbReference>
<dbReference type="InterPro" id="IPR036869">
    <property type="entry name" value="J_dom_sf"/>
</dbReference>
<dbReference type="InterPro" id="IPR015399">
    <property type="entry name" value="DUF1977_DnaJ-like"/>
</dbReference>
<comment type="subcellular location">
    <subcellularLocation>
        <location evidence="1">Membrane</location>
        <topology evidence="1">Single-pass membrane protein</topology>
    </subcellularLocation>
</comment>
<name>A0A7S2PL89_9STRA</name>
<feature type="compositionally biased region" description="Basic and acidic residues" evidence="6">
    <location>
        <begin position="1"/>
        <end position="12"/>
    </location>
</feature>
<reference evidence="8" key="1">
    <citation type="submission" date="2021-01" db="EMBL/GenBank/DDBJ databases">
        <authorList>
            <person name="Corre E."/>
            <person name="Pelletier E."/>
            <person name="Niang G."/>
            <person name="Scheremetjew M."/>
            <person name="Finn R."/>
            <person name="Kale V."/>
            <person name="Holt S."/>
            <person name="Cochrane G."/>
            <person name="Meng A."/>
            <person name="Brown T."/>
            <person name="Cohen L."/>
        </authorList>
    </citation>
    <scope>NUCLEOTIDE SEQUENCE</scope>
    <source>
        <strain evidence="8">B650</strain>
    </source>
</reference>
<dbReference type="CDD" id="cd06257">
    <property type="entry name" value="DnaJ"/>
    <property type="match status" value="1"/>
</dbReference>
<dbReference type="InterPro" id="IPR019734">
    <property type="entry name" value="TPR_rpt"/>
</dbReference>
<evidence type="ECO:0000313" key="8">
    <source>
        <dbReference type="EMBL" id="CAD9604634.1"/>
    </source>
</evidence>
<organism evidence="8">
    <name type="scientific">Leptocylindrus danicus</name>
    <dbReference type="NCBI Taxonomy" id="163516"/>
    <lineage>
        <taxon>Eukaryota</taxon>
        <taxon>Sar</taxon>
        <taxon>Stramenopiles</taxon>
        <taxon>Ochrophyta</taxon>
        <taxon>Bacillariophyta</taxon>
        <taxon>Coscinodiscophyceae</taxon>
        <taxon>Chaetocerotophycidae</taxon>
        <taxon>Leptocylindrales</taxon>
        <taxon>Leptocylindraceae</taxon>
        <taxon>Leptocylindrus</taxon>
    </lineage>
</organism>
<dbReference type="Pfam" id="PF09320">
    <property type="entry name" value="DUF1977"/>
    <property type="match status" value="1"/>
</dbReference>
<dbReference type="GO" id="GO:0030544">
    <property type="term" value="F:Hsp70 protein binding"/>
    <property type="evidence" value="ECO:0007669"/>
    <property type="project" value="TreeGrafter"/>
</dbReference>
<keyword evidence="2" id="KW-0812">Transmembrane</keyword>
<evidence type="ECO:0000256" key="2">
    <source>
        <dbReference type="ARBA" id="ARBA00022692"/>
    </source>
</evidence>
<feature type="region of interest" description="Disordered" evidence="6">
    <location>
        <begin position="58"/>
        <end position="121"/>
    </location>
</feature>
<proteinExistence type="predicted"/>
<evidence type="ECO:0000256" key="6">
    <source>
        <dbReference type="SAM" id="MobiDB-lite"/>
    </source>
</evidence>
<evidence type="ECO:0000259" key="7">
    <source>
        <dbReference type="PROSITE" id="PS50076"/>
    </source>
</evidence>
<dbReference type="EMBL" id="HBGY01028857">
    <property type="protein sequence ID" value="CAD9604634.1"/>
    <property type="molecule type" value="Transcribed_RNA"/>
</dbReference>
<dbReference type="SMART" id="SM00271">
    <property type="entry name" value="DnaJ"/>
    <property type="match status" value="1"/>
</dbReference>
<keyword evidence="4" id="KW-0472">Membrane</keyword>
<keyword evidence="5" id="KW-0802">TPR repeat</keyword>
<dbReference type="SUPFAM" id="SSF46565">
    <property type="entry name" value="Chaperone J-domain"/>
    <property type="match status" value="1"/>
</dbReference>
<dbReference type="PROSITE" id="PS50005">
    <property type="entry name" value="TPR"/>
    <property type="match status" value="1"/>
</dbReference>
<protein>
    <recommendedName>
        <fullName evidence="7">J domain-containing protein</fullName>
    </recommendedName>
</protein>
<sequence>MEENKEQADKCKQMGAQALRSGDLQRAQKMFQKSLRLYPLPGVEALLSQVERMIASNARTSNNNTSSTNVNGSSNYSSSNGARPSAAPAPSPAPAAASSSSNSTASSNNGNANGRGHTAQQEKIVKDILAIKRSGGRKMHYKILGVSENANENELKKAYRKLALKLHPDKNSAPNADEAFKLVGLAYGTLSDPQKRQIYDQFGDEDPDQNSGGMGGMHRAHRTHFNGQEVSPEDIFNMFFGGGMQGGRGGGMGGPGFRVYTGGFGPGGFGFQAGGFPQQHARGQQQQQQRDPPTIFQQMAQFLPIILFFLLSFVNLPDDASSGGGNKQYFSLTKEAPFLNARYTNLVKVRDIPYFVTDKFMRVYGRDKYQLAQVERMVEKSYENYLTGECRAEKKHRDKMVHNAKYSAEVGESERESVLAEVRNMKLARCLELDELFPAKTSKKQRRRTHAF</sequence>
<evidence type="ECO:0000256" key="4">
    <source>
        <dbReference type="ARBA" id="ARBA00023136"/>
    </source>
</evidence>
<dbReference type="PROSITE" id="PS50076">
    <property type="entry name" value="DNAJ_2"/>
    <property type="match status" value="1"/>
</dbReference>
<gene>
    <name evidence="8" type="ORF">LDAN0321_LOCUS17859</name>
</gene>
<keyword evidence="3" id="KW-1133">Transmembrane helix</keyword>
<dbReference type="PRINTS" id="PR00625">
    <property type="entry name" value="JDOMAIN"/>
</dbReference>
<feature type="compositionally biased region" description="Low complexity" evidence="6">
    <location>
        <begin position="94"/>
        <end position="116"/>
    </location>
</feature>
<dbReference type="GO" id="GO:0005789">
    <property type="term" value="C:endoplasmic reticulum membrane"/>
    <property type="evidence" value="ECO:0007669"/>
    <property type="project" value="TreeGrafter"/>
</dbReference>
<evidence type="ECO:0000256" key="5">
    <source>
        <dbReference type="PROSITE-ProRule" id="PRU00339"/>
    </source>
</evidence>
<dbReference type="AlphaFoldDB" id="A0A7S2PL89"/>
<feature type="region of interest" description="Disordered" evidence="6">
    <location>
        <begin position="1"/>
        <end position="23"/>
    </location>
</feature>
<dbReference type="PANTHER" id="PTHR43908">
    <property type="entry name" value="AT29763P-RELATED"/>
    <property type="match status" value="1"/>
</dbReference>
<feature type="domain" description="J" evidence="7">
    <location>
        <begin position="139"/>
        <end position="203"/>
    </location>
</feature>
<feature type="compositionally biased region" description="Low complexity" evidence="6">
    <location>
        <begin position="58"/>
        <end position="86"/>
    </location>
</feature>